<dbReference type="SMART" id="SM00387">
    <property type="entry name" value="HATPase_c"/>
    <property type="match status" value="1"/>
</dbReference>
<dbReference type="CDD" id="cd19410">
    <property type="entry name" value="HK9-like_sensor"/>
    <property type="match status" value="1"/>
</dbReference>
<dbReference type="Pfam" id="PF02518">
    <property type="entry name" value="HATPase_c"/>
    <property type="match status" value="1"/>
</dbReference>
<feature type="transmembrane region" description="Helical" evidence="6">
    <location>
        <begin position="179"/>
        <end position="201"/>
    </location>
</feature>
<proteinExistence type="predicted"/>
<name>A0ABV8QRW7_9BACT</name>
<reference evidence="9" key="1">
    <citation type="journal article" date="2019" name="Int. J. Syst. Evol. Microbiol.">
        <title>The Global Catalogue of Microorganisms (GCM) 10K type strain sequencing project: providing services to taxonomists for standard genome sequencing and annotation.</title>
        <authorList>
            <consortium name="The Broad Institute Genomics Platform"/>
            <consortium name="The Broad Institute Genome Sequencing Center for Infectious Disease"/>
            <person name="Wu L."/>
            <person name="Ma J."/>
        </authorList>
    </citation>
    <scope>NUCLEOTIDE SEQUENCE [LARGE SCALE GENOMIC DNA]</scope>
    <source>
        <strain evidence="9">CECT 8289</strain>
    </source>
</reference>
<feature type="domain" description="Histidine kinase" evidence="7">
    <location>
        <begin position="237"/>
        <end position="463"/>
    </location>
</feature>
<evidence type="ECO:0000256" key="5">
    <source>
        <dbReference type="ARBA" id="ARBA00022777"/>
    </source>
</evidence>
<dbReference type="Proteomes" id="UP001595907">
    <property type="component" value="Unassembled WGS sequence"/>
</dbReference>
<dbReference type="InterPro" id="IPR007891">
    <property type="entry name" value="CHASE3"/>
</dbReference>
<dbReference type="RefSeq" id="WP_379708883.1">
    <property type="nucleotide sequence ID" value="NZ_JBHSCZ010000002.1"/>
</dbReference>
<organism evidence="8 9">
    <name type="scientific">Ferruginibacter yonginensis</name>
    <dbReference type="NCBI Taxonomy" id="1310416"/>
    <lineage>
        <taxon>Bacteria</taxon>
        <taxon>Pseudomonadati</taxon>
        <taxon>Bacteroidota</taxon>
        <taxon>Chitinophagia</taxon>
        <taxon>Chitinophagales</taxon>
        <taxon>Chitinophagaceae</taxon>
        <taxon>Ferruginibacter</taxon>
    </lineage>
</organism>
<dbReference type="Gene3D" id="1.10.287.130">
    <property type="match status" value="1"/>
</dbReference>
<evidence type="ECO:0000256" key="6">
    <source>
        <dbReference type="SAM" id="Phobius"/>
    </source>
</evidence>
<dbReference type="InterPro" id="IPR052162">
    <property type="entry name" value="Sensor_kinase/Photoreceptor"/>
</dbReference>
<dbReference type="EC" id="2.7.13.3" evidence="2"/>
<evidence type="ECO:0000256" key="3">
    <source>
        <dbReference type="ARBA" id="ARBA00022553"/>
    </source>
</evidence>
<dbReference type="PANTHER" id="PTHR43304">
    <property type="entry name" value="PHYTOCHROME-LIKE PROTEIN CPH1"/>
    <property type="match status" value="1"/>
</dbReference>
<evidence type="ECO:0000256" key="4">
    <source>
        <dbReference type="ARBA" id="ARBA00022679"/>
    </source>
</evidence>
<keyword evidence="4" id="KW-0808">Transferase</keyword>
<dbReference type="InterPro" id="IPR036890">
    <property type="entry name" value="HATPase_C_sf"/>
</dbReference>
<dbReference type="Pfam" id="PF05227">
    <property type="entry name" value="CHASE3"/>
    <property type="match status" value="1"/>
</dbReference>
<evidence type="ECO:0000256" key="2">
    <source>
        <dbReference type="ARBA" id="ARBA00012438"/>
    </source>
</evidence>
<gene>
    <name evidence="8" type="ORF">ACFOWM_08615</name>
</gene>
<evidence type="ECO:0000313" key="9">
    <source>
        <dbReference type="Proteomes" id="UP001595907"/>
    </source>
</evidence>
<keyword evidence="5" id="KW-0418">Kinase</keyword>
<dbReference type="Pfam" id="PF00512">
    <property type="entry name" value="HisKA"/>
    <property type="match status" value="1"/>
</dbReference>
<accession>A0ABV8QRW7</accession>
<dbReference type="InterPro" id="IPR036097">
    <property type="entry name" value="HisK_dim/P_sf"/>
</dbReference>
<dbReference type="SUPFAM" id="SSF55874">
    <property type="entry name" value="ATPase domain of HSP90 chaperone/DNA topoisomerase II/histidine kinase"/>
    <property type="match status" value="1"/>
</dbReference>
<dbReference type="InterPro" id="IPR003594">
    <property type="entry name" value="HATPase_dom"/>
</dbReference>
<keyword evidence="9" id="KW-1185">Reference proteome</keyword>
<dbReference type="SMART" id="SM00388">
    <property type="entry name" value="HisKA"/>
    <property type="match status" value="1"/>
</dbReference>
<evidence type="ECO:0000256" key="1">
    <source>
        <dbReference type="ARBA" id="ARBA00000085"/>
    </source>
</evidence>
<keyword evidence="6" id="KW-0472">Membrane</keyword>
<keyword evidence="6" id="KW-0812">Transmembrane</keyword>
<evidence type="ECO:0000259" key="7">
    <source>
        <dbReference type="PROSITE" id="PS50109"/>
    </source>
</evidence>
<dbReference type="InterPro" id="IPR005467">
    <property type="entry name" value="His_kinase_dom"/>
</dbReference>
<sequence>MKLFSKDNLTPIKIIFLLAVVALASLSIFSYLKNKQLIENALLVNHTSFVKTEIEQNLSYLKDAETANRGFIITKDSSYLLPYFEAQQQIPVTLHILDSLVADNPKQKQQLQQLTSITNERMSVFKLRDSAQKSKEGVNALLLKGKIVMDEARLLSALMIHEEDRLLNQRITTLNNSVYFAPINMALLSIFAITLLIFSYLKIIAELKKSNQLQNDLRASNIILEKSNTELAQFAYVASHDLQEPLRKIQTFISRIQDVEPSMSDKAKDYFNRIVRSAKRMQQLILDILSYAQSSNETATTESVDLNNVLTVATSQLEILINEKQAIIKAAPLPSLNVVQYQIEQVFTNLLSNAIKFSKPQVKPIINITSSFIEQDVLPQFITNNNKAYHCISFIDNGIGFEPQYENRIFKIFHRLNDKETFEGNGIGLSIVKKIIDAHGGYIHATSSLGNGATFSIYLPHNV</sequence>
<dbReference type="PROSITE" id="PS50109">
    <property type="entry name" value="HIS_KIN"/>
    <property type="match status" value="1"/>
</dbReference>
<comment type="catalytic activity">
    <reaction evidence="1">
        <text>ATP + protein L-histidine = ADP + protein N-phospho-L-histidine.</text>
        <dbReference type="EC" id="2.7.13.3"/>
    </reaction>
</comment>
<evidence type="ECO:0000313" key="8">
    <source>
        <dbReference type="EMBL" id="MFC4262936.1"/>
    </source>
</evidence>
<dbReference type="SUPFAM" id="SSF47384">
    <property type="entry name" value="Homodimeric domain of signal transducing histidine kinase"/>
    <property type="match status" value="1"/>
</dbReference>
<keyword evidence="3" id="KW-0597">Phosphoprotein</keyword>
<protein>
    <recommendedName>
        <fullName evidence="2">histidine kinase</fullName>
        <ecNumber evidence="2">2.7.13.3</ecNumber>
    </recommendedName>
</protein>
<dbReference type="InterPro" id="IPR004358">
    <property type="entry name" value="Sig_transdc_His_kin-like_C"/>
</dbReference>
<comment type="caution">
    <text evidence="8">The sequence shown here is derived from an EMBL/GenBank/DDBJ whole genome shotgun (WGS) entry which is preliminary data.</text>
</comment>
<dbReference type="PRINTS" id="PR00344">
    <property type="entry name" value="BCTRLSENSOR"/>
</dbReference>
<feature type="transmembrane region" description="Helical" evidence="6">
    <location>
        <begin position="12"/>
        <end position="32"/>
    </location>
</feature>
<keyword evidence="6" id="KW-1133">Transmembrane helix</keyword>
<dbReference type="Gene3D" id="3.30.565.10">
    <property type="entry name" value="Histidine kinase-like ATPase, C-terminal domain"/>
    <property type="match status" value="1"/>
</dbReference>
<dbReference type="PANTHER" id="PTHR43304:SF1">
    <property type="entry name" value="PAC DOMAIN-CONTAINING PROTEIN"/>
    <property type="match status" value="1"/>
</dbReference>
<dbReference type="EMBL" id="JBHSCZ010000002">
    <property type="protein sequence ID" value="MFC4262936.1"/>
    <property type="molecule type" value="Genomic_DNA"/>
</dbReference>
<dbReference type="InterPro" id="IPR003661">
    <property type="entry name" value="HisK_dim/P_dom"/>
</dbReference>
<dbReference type="CDD" id="cd00082">
    <property type="entry name" value="HisKA"/>
    <property type="match status" value="1"/>
</dbReference>